<dbReference type="EMBL" id="VSSQ01047499">
    <property type="protein sequence ID" value="MPN01504.1"/>
    <property type="molecule type" value="Genomic_DNA"/>
</dbReference>
<dbReference type="AlphaFoldDB" id="A0A645ELE8"/>
<sequence length="40" mass="4931">MWQIEKSVFAAIRERWFAGEEIFTNILKQDLKKFVRREES</sequence>
<organism evidence="1">
    <name type="scientific">bioreactor metagenome</name>
    <dbReference type="NCBI Taxonomy" id="1076179"/>
    <lineage>
        <taxon>unclassified sequences</taxon>
        <taxon>metagenomes</taxon>
        <taxon>ecological metagenomes</taxon>
    </lineage>
</organism>
<accession>A0A645ELE8</accession>
<comment type="caution">
    <text evidence="1">The sequence shown here is derived from an EMBL/GenBank/DDBJ whole genome shotgun (WGS) entry which is preliminary data.</text>
</comment>
<proteinExistence type="predicted"/>
<name>A0A645ELE8_9ZZZZ</name>
<reference evidence="1" key="1">
    <citation type="submission" date="2019-08" db="EMBL/GenBank/DDBJ databases">
        <authorList>
            <person name="Kucharzyk K."/>
            <person name="Murdoch R.W."/>
            <person name="Higgins S."/>
            <person name="Loffler F."/>
        </authorList>
    </citation>
    <scope>NUCLEOTIDE SEQUENCE</scope>
</reference>
<gene>
    <name evidence="1" type="ORF">SDC9_148713</name>
</gene>
<protein>
    <submittedName>
        <fullName evidence="1">Uncharacterized protein</fullName>
    </submittedName>
</protein>
<evidence type="ECO:0000313" key="1">
    <source>
        <dbReference type="EMBL" id="MPN01504.1"/>
    </source>
</evidence>